<evidence type="ECO:0000256" key="1">
    <source>
        <dbReference type="SAM" id="MobiDB-lite"/>
    </source>
</evidence>
<evidence type="ECO:0000313" key="2">
    <source>
        <dbReference type="EMBL" id="KAF2646169.1"/>
    </source>
</evidence>
<name>A0A6A6SEG4_9PLEO</name>
<protein>
    <submittedName>
        <fullName evidence="2">Uncharacterized protein</fullName>
    </submittedName>
</protein>
<dbReference type="OrthoDB" id="4158477at2759"/>
<proteinExistence type="predicted"/>
<reference evidence="2" key="1">
    <citation type="journal article" date="2020" name="Stud. Mycol.">
        <title>101 Dothideomycetes genomes: a test case for predicting lifestyles and emergence of pathogens.</title>
        <authorList>
            <person name="Haridas S."/>
            <person name="Albert R."/>
            <person name="Binder M."/>
            <person name="Bloem J."/>
            <person name="Labutti K."/>
            <person name="Salamov A."/>
            <person name="Andreopoulos B."/>
            <person name="Baker S."/>
            <person name="Barry K."/>
            <person name="Bills G."/>
            <person name="Bluhm B."/>
            <person name="Cannon C."/>
            <person name="Castanera R."/>
            <person name="Culley D."/>
            <person name="Daum C."/>
            <person name="Ezra D."/>
            <person name="Gonzalez J."/>
            <person name="Henrissat B."/>
            <person name="Kuo A."/>
            <person name="Liang C."/>
            <person name="Lipzen A."/>
            <person name="Lutzoni F."/>
            <person name="Magnuson J."/>
            <person name="Mondo S."/>
            <person name="Nolan M."/>
            <person name="Ohm R."/>
            <person name="Pangilinan J."/>
            <person name="Park H.-J."/>
            <person name="Ramirez L."/>
            <person name="Alfaro M."/>
            <person name="Sun H."/>
            <person name="Tritt A."/>
            <person name="Yoshinaga Y."/>
            <person name="Zwiers L.-H."/>
            <person name="Turgeon B."/>
            <person name="Goodwin S."/>
            <person name="Spatafora J."/>
            <person name="Crous P."/>
            <person name="Grigoriev I."/>
        </authorList>
    </citation>
    <scope>NUCLEOTIDE SEQUENCE</scope>
    <source>
        <strain evidence="2">CBS 473.64</strain>
    </source>
</reference>
<organism evidence="2 3">
    <name type="scientific">Massarina eburnea CBS 473.64</name>
    <dbReference type="NCBI Taxonomy" id="1395130"/>
    <lineage>
        <taxon>Eukaryota</taxon>
        <taxon>Fungi</taxon>
        <taxon>Dikarya</taxon>
        <taxon>Ascomycota</taxon>
        <taxon>Pezizomycotina</taxon>
        <taxon>Dothideomycetes</taxon>
        <taxon>Pleosporomycetidae</taxon>
        <taxon>Pleosporales</taxon>
        <taxon>Massarineae</taxon>
        <taxon>Massarinaceae</taxon>
        <taxon>Massarina</taxon>
    </lineage>
</organism>
<dbReference type="EMBL" id="MU006776">
    <property type="protein sequence ID" value="KAF2646169.1"/>
    <property type="molecule type" value="Genomic_DNA"/>
</dbReference>
<evidence type="ECO:0000313" key="3">
    <source>
        <dbReference type="Proteomes" id="UP000799753"/>
    </source>
</evidence>
<sequence>MKTNAIGLLAGTTAALNHGPVMYKSLNGYTTITPGRTHTPITVTSQYQTVPTYISSASSYSDYLYVSTVIVDAESKNCTVTKTDEPITIYHSKYAITHTTTEGGYAASTGNHPIATGGYYPYHQNATASPANIGPSALPNYPGSGLCNEKCNGKGDIKYQPVHVSEYKNGKWTQYNATYTYGAPTPSATTYENPGTYTVPAYDMTVHKPTTAVAEATYTAPASKTVTYGGSSTEVFQPCTITAQYPTYSTSTEGEKITTETLILTTTIYAEKPGMYMIAKPTVTRFESEVLCRYPTLSVYQPGVYHHSRETVTVTRSSEIYTCSYHGSSTSMPASVSMTSTPSTDTPSSPSSTPYRTHTTTPCSSSKHTTPPTDSSTQPPHPDPSSDYEEPVESYGTASSGYVKRGGMLERRKAAWEKKAVLAKRVILV</sequence>
<accession>A0A6A6SEG4</accession>
<feature type="region of interest" description="Disordered" evidence="1">
    <location>
        <begin position="329"/>
        <end position="406"/>
    </location>
</feature>
<feature type="compositionally biased region" description="Low complexity" evidence="1">
    <location>
        <begin position="335"/>
        <end position="378"/>
    </location>
</feature>
<dbReference type="Proteomes" id="UP000799753">
    <property type="component" value="Unassembled WGS sequence"/>
</dbReference>
<gene>
    <name evidence="2" type="ORF">P280DRAFT_524887</name>
</gene>
<keyword evidence="3" id="KW-1185">Reference proteome</keyword>
<dbReference type="AlphaFoldDB" id="A0A6A6SEG4"/>